<dbReference type="SUPFAM" id="SSF54523">
    <property type="entry name" value="Pili subunits"/>
    <property type="match status" value="1"/>
</dbReference>
<dbReference type="PROSITE" id="PS00409">
    <property type="entry name" value="PROKAR_NTER_METHYL"/>
    <property type="match status" value="1"/>
</dbReference>
<dbReference type="Proteomes" id="UP001617669">
    <property type="component" value="Unassembled WGS sequence"/>
</dbReference>
<proteinExistence type="predicted"/>
<dbReference type="EMBL" id="JBIWXY010000002">
    <property type="protein sequence ID" value="MFJ5446889.1"/>
    <property type="molecule type" value="Genomic_DNA"/>
</dbReference>
<protein>
    <submittedName>
        <fullName evidence="2">Type II secretion system protein</fullName>
    </submittedName>
</protein>
<name>A0ABW8GP28_9PROT</name>
<dbReference type="Gene3D" id="3.30.700.10">
    <property type="entry name" value="Glycoprotein, Type 4 Pilin"/>
    <property type="match status" value="1"/>
</dbReference>
<dbReference type="InterPro" id="IPR012902">
    <property type="entry name" value="N_methyl_site"/>
</dbReference>
<dbReference type="Pfam" id="PF07963">
    <property type="entry name" value="N_methyl"/>
    <property type="match status" value="1"/>
</dbReference>
<sequence>MQRKWMRGFTLVELLVVMAILMLLITVAAPRYFNGVERAKESALKQTLAVVRDAIDKFHADNARYPESLEELAERKYIRTVPQDPITESSDSWQIVAPEEDMPGELYDLHSGAEGQAADGSLYAEW</sequence>
<comment type="caution">
    <text evidence="2">The sequence shown here is derived from an EMBL/GenBank/DDBJ whole genome shotgun (WGS) entry which is preliminary data.</text>
</comment>
<reference evidence="2 3" key="1">
    <citation type="submission" date="2024-11" db="EMBL/GenBank/DDBJ databases">
        <authorList>
            <person name="Kaparullina E.N."/>
            <person name="Delegan Y.A."/>
            <person name="Doronina N.V."/>
        </authorList>
    </citation>
    <scope>NUCLEOTIDE SEQUENCE [LARGE SCALE GENOMIC DNA]</scope>
    <source>
        <strain evidence="2 3">7sh_L</strain>
    </source>
</reference>
<accession>A0ABW8GP28</accession>
<dbReference type="PANTHER" id="PTHR30093">
    <property type="entry name" value="GENERAL SECRETION PATHWAY PROTEIN G"/>
    <property type="match status" value="1"/>
</dbReference>
<dbReference type="NCBIfam" id="TIGR02532">
    <property type="entry name" value="IV_pilin_GFxxxE"/>
    <property type="match status" value="1"/>
</dbReference>
<keyword evidence="3" id="KW-1185">Reference proteome</keyword>
<keyword evidence="1" id="KW-0488">Methylation</keyword>
<dbReference type="PANTHER" id="PTHR30093:SF47">
    <property type="entry name" value="TYPE IV PILUS NON-CORE MINOR PILIN PILE"/>
    <property type="match status" value="1"/>
</dbReference>
<dbReference type="InterPro" id="IPR000983">
    <property type="entry name" value="Bac_GSPG_pilin"/>
</dbReference>
<evidence type="ECO:0000313" key="2">
    <source>
        <dbReference type="EMBL" id="MFJ5446889.1"/>
    </source>
</evidence>
<evidence type="ECO:0000256" key="1">
    <source>
        <dbReference type="ARBA" id="ARBA00022481"/>
    </source>
</evidence>
<dbReference type="InterPro" id="IPR045584">
    <property type="entry name" value="Pilin-like"/>
</dbReference>
<dbReference type="RefSeq" id="WP_400883005.1">
    <property type="nucleotide sequence ID" value="NZ_JBIWXY010000002.1"/>
</dbReference>
<gene>
    <name evidence="2" type="ORF">ACIKP9_11665</name>
</gene>
<evidence type="ECO:0000313" key="3">
    <source>
        <dbReference type="Proteomes" id="UP001617669"/>
    </source>
</evidence>
<dbReference type="PRINTS" id="PR00813">
    <property type="entry name" value="BCTERIALGSPG"/>
</dbReference>
<organism evidence="2 3">
    <name type="scientific">Methylobacillus methanolivorans</name>
    <dbReference type="NCBI Taxonomy" id="1848927"/>
    <lineage>
        <taxon>Bacteria</taxon>
        <taxon>Pseudomonadati</taxon>
        <taxon>Pseudomonadota</taxon>
        <taxon>Betaproteobacteria</taxon>
        <taxon>Nitrosomonadales</taxon>
        <taxon>Methylophilaceae</taxon>
        <taxon>Methylobacillus</taxon>
    </lineage>
</organism>